<evidence type="ECO:0000259" key="3">
    <source>
        <dbReference type="SMART" id="SM00148"/>
    </source>
</evidence>
<feature type="signal peptide" evidence="2">
    <location>
        <begin position="1"/>
        <end position="22"/>
    </location>
</feature>
<name>A0A8H4W2V9_9HELO</name>
<dbReference type="CDD" id="cd08586">
    <property type="entry name" value="PI-PLCc_BcPLC_like"/>
    <property type="match status" value="1"/>
</dbReference>
<reference evidence="4 5" key="1">
    <citation type="submission" date="2020-03" db="EMBL/GenBank/DDBJ databases">
        <title>Draft Genome Sequence of Cudoniella acicularis.</title>
        <authorList>
            <person name="Buettner E."/>
            <person name="Kellner H."/>
        </authorList>
    </citation>
    <scope>NUCLEOTIDE SEQUENCE [LARGE SCALE GENOMIC DNA]</scope>
    <source>
        <strain evidence="4 5">DSM 108380</strain>
    </source>
</reference>
<dbReference type="InterPro" id="IPR000909">
    <property type="entry name" value="PLipase_C_PInositol-sp_X_dom"/>
</dbReference>
<feature type="compositionally biased region" description="Polar residues" evidence="1">
    <location>
        <begin position="376"/>
        <end position="390"/>
    </location>
</feature>
<feature type="domain" description="Phosphatidylinositol-specific phospholipase C X" evidence="3">
    <location>
        <begin position="50"/>
        <end position="201"/>
    </location>
</feature>
<sequence length="414" mass="45925">MRLSTSIFSLVFCALAAQKGLAEQYLGYSSPYSFDANYQHSSRWMTTMPSTTNLTHLSIPGTHDTMTSVIVGSIYQCQNLHLRTQLQSGIRFFDIRARLNNNELLIYHQNQYTQHSYVEVLTIFFNFLEANPGETILMRLKEELTALNSTIDFLTAFNYYRLNDPETAPGCAKHFWVPPTLGPTYVPTLGDLRSKILILQNFGSDPAEYGIKWESPLLSIEDDYDIPDLYAGLDEKFQAITSGLTSAHNGIDNNNGKLYLSHLSASVGVLPIEAAAGTKNGSVVGMNDRTGSWLQSGNGGRTGVVIIDFPGQQLAKSNQPNSLNNHSTPTYLLFHQYKYHTLYPKSKILYFLSKNQTPTSTSASSNLIKASHTHNTKSSNMITSSNTTVNIGMGRGAYEVTPDMPKPTPQPQPR</sequence>
<keyword evidence="5" id="KW-1185">Reference proteome</keyword>
<evidence type="ECO:0000313" key="4">
    <source>
        <dbReference type="EMBL" id="KAF4629715.1"/>
    </source>
</evidence>
<dbReference type="GO" id="GO:0008081">
    <property type="term" value="F:phosphoric diester hydrolase activity"/>
    <property type="evidence" value="ECO:0007669"/>
    <property type="project" value="InterPro"/>
</dbReference>
<comment type="caution">
    <text evidence="4">The sequence shown here is derived from an EMBL/GenBank/DDBJ whole genome shotgun (WGS) entry which is preliminary data.</text>
</comment>
<dbReference type="InterPro" id="IPR017946">
    <property type="entry name" value="PLC-like_Pdiesterase_TIM-brl"/>
</dbReference>
<dbReference type="PANTHER" id="PTHR13593:SF113">
    <property type="entry name" value="SI:DKEY-266F7.9"/>
    <property type="match status" value="1"/>
</dbReference>
<dbReference type="PROSITE" id="PS50007">
    <property type="entry name" value="PIPLC_X_DOMAIN"/>
    <property type="match status" value="1"/>
</dbReference>
<evidence type="ECO:0000256" key="2">
    <source>
        <dbReference type="SAM" id="SignalP"/>
    </source>
</evidence>
<dbReference type="Gene3D" id="3.20.20.190">
    <property type="entry name" value="Phosphatidylinositol (PI) phosphodiesterase"/>
    <property type="match status" value="1"/>
</dbReference>
<dbReference type="Proteomes" id="UP000566819">
    <property type="component" value="Unassembled WGS sequence"/>
</dbReference>
<keyword evidence="2" id="KW-0732">Signal</keyword>
<dbReference type="PANTHER" id="PTHR13593">
    <property type="match status" value="1"/>
</dbReference>
<dbReference type="GO" id="GO:0006629">
    <property type="term" value="P:lipid metabolic process"/>
    <property type="evidence" value="ECO:0007669"/>
    <property type="project" value="InterPro"/>
</dbReference>
<evidence type="ECO:0000313" key="5">
    <source>
        <dbReference type="Proteomes" id="UP000566819"/>
    </source>
</evidence>
<accession>A0A8H4W2V9</accession>
<feature type="chain" id="PRO_5034487675" description="Phosphatidylinositol-specific phospholipase C X domain-containing protein" evidence="2">
    <location>
        <begin position="23"/>
        <end position="414"/>
    </location>
</feature>
<organism evidence="4 5">
    <name type="scientific">Cudoniella acicularis</name>
    <dbReference type="NCBI Taxonomy" id="354080"/>
    <lineage>
        <taxon>Eukaryota</taxon>
        <taxon>Fungi</taxon>
        <taxon>Dikarya</taxon>
        <taxon>Ascomycota</taxon>
        <taxon>Pezizomycotina</taxon>
        <taxon>Leotiomycetes</taxon>
        <taxon>Helotiales</taxon>
        <taxon>Tricladiaceae</taxon>
        <taxon>Cudoniella</taxon>
    </lineage>
</organism>
<dbReference type="InterPro" id="IPR051057">
    <property type="entry name" value="PI-PLC_domain"/>
</dbReference>
<feature type="compositionally biased region" description="Pro residues" evidence="1">
    <location>
        <begin position="404"/>
        <end position="414"/>
    </location>
</feature>
<dbReference type="SUPFAM" id="SSF51695">
    <property type="entry name" value="PLC-like phosphodiesterases"/>
    <property type="match status" value="1"/>
</dbReference>
<evidence type="ECO:0000256" key="1">
    <source>
        <dbReference type="SAM" id="MobiDB-lite"/>
    </source>
</evidence>
<dbReference type="AlphaFoldDB" id="A0A8H4W2V9"/>
<dbReference type="SMART" id="SM00148">
    <property type="entry name" value="PLCXc"/>
    <property type="match status" value="1"/>
</dbReference>
<protein>
    <recommendedName>
        <fullName evidence="3">Phosphatidylinositol-specific phospholipase C X domain-containing protein</fullName>
    </recommendedName>
</protein>
<dbReference type="Pfam" id="PF00388">
    <property type="entry name" value="PI-PLC-X"/>
    <property type="match status" value="1"/>
</dbReference>
<dbReference type="EMBL" id="JAAMPI010000637">
    <property type="protein sequence ID" value="KAF4629715.1"/>
    <property type="molecule type" value="Genomic_DNA"/>
</dbReference>
<proteinExistence type="predicted"/>
<gene>
    <name evidence="4" type="ORF">G7Y89_g8430</name>
</gene>
<dbReference type="OrthoDB" id="1046782at2759"/>
<feature type="region of interest" description="Disordered" evidence="1">
    <location>
        <begin position="373"/>
        <end position="414"/>
    </location>
</feature>